<dbReference type="InterPro" id="IPR033130">
    <property type="entry name" value="RNase_T2_His_AS_2"/>
</dbReference>
<dbReference type="InterPro" id="IPR001568">
    <property type="entry name" value="RNase_T2-like"/>
</dbReference>
<protein>
    <submittedName>
        <fullName evidence="8">Ribonuclease 3-like</fullName>
    </submittedName>
</protein>
<dbReference type="InterPro" id="IPR036430">
    <property type="entry name" value="RNase_T2-like_sf"/>
</dbReference>
<dbReference type="Gene3D" id="3.90.730.10">
    <property type="entry name" value="Ribonuclease T2-like"/>
    <property type="match status" value="2"/>
</dbReference>
<evidence type="ECO:0000313" key="8">
    <source>
        <dbReference type="RefSeq" id="XP_019095262.1"/>
    </source>
</evidence>
<dbReference type="InterPro" id="IPR033697">
    <property type="entry name" value="Ribonuclease_T2_eukaryotic"/>
</dbReference>
<dbReference type="CDD" id="cd01061">
    <property type="entry name" value="RNase_T2_euk"/>
    <property type="match status" value="1"/>
</dbReference>
<proteinExistence type="inferred from homology"/>
<dbReference type="Proteomes" id="UP000694864">
    <property type="component" value="Chromosome 3"/>
</dbReference>
<comment type="similarity">
    <text evidence="1 6">Belongs to the RNase T2 family.</text>
</comment>
<keyword evidence="3" id="KW-0255">Endonuclease</keyword>
<evidence type="ECO:0000256" key="2">
    <source>
        <dbReference type="ARBA" id="ARBA00022722"/>
    </source>
</evidence>
<dbReference type="SUPFAM" id="SSF55895">
    <property type="entry name" value="Ribonuclease Rh-like"/>
    <property type="match status" value="2"/>
</dbReference>
<evidence type="ECO:0000256" key="3">
    <source>
        <dbReference type="ARBA" id="ARBA00022759"/>
    </source>
</evidence>
<reference evidence="8" key="2">
    <citation type="submission" date="2025-08" db="UniProtKB">
        <authorList>
            <consortium name="RefSeq"/>
        </authorList>
    </citation>
    <scope>IDENTIFICATION</scope>
    <source>
        <tissue evidence="8">Leaf</tissue>
    </source>
</reference>
<evidence type="ECO:0000256" key="1">
    <source>
        <dbReference type="ARBA" id="ARBA00007469"/>
    </source>
</evidence>
<keyword evidence="4" id="KW-1015">Disulfide bond</keyword>
<keyword evidence="7" id="KW-1185">Reference proteome</keyword>
<reference evidence="7" key="1">
    <citation type="journal article" date="2014" name="Nat. Commun.">
        <title>The emerging biofuel crop Camelina sativa retains a highly undifferentiated hexaploid genome structure.</title>
        <authorList>
            <person name="Kagale S."/>
            <person name="Koh C."/>
            <person name="Nixon J."/>
            <person name="Bollina V."/>
            <person name="Clarke W.E."/>
            <person name="Tuteja R."/>
            <person name="Spillane C."/>
            <person name="Robinson S.J."/>
            <person name="Links M.G."/>
            <person name="Clarke C."/>
            <person name="Higgins E.E."/>
            <person name="Huebert T."/>
            <person name="Sharpe A.G."/>
            <person name="Parkin I.A."/>
        </authorList>
    </citation>
    <scope>NUCLEOTIDE SEQUENCE [LARGE SCALE GENOMIC DNA]</scope>
    <source>
        <strain evidence="7">cv. DH55</strain>
    </source>
</reference>
<keyword evidence="3" id="KW-0378">Hydrolase</keyword>
<dbReference type="PANTHER" id="PTHR11240">
    <property type="entry name" value="RIBONUCLEASE T2"/>
    <property type="match status" value="1"/>
</dbReference>
<dbReference type="Pfam" id="PF00445">
    <property type="entry name" value="Ribonuclease_T2"/>
    <property type="match status" value="1"/>
</dbReference>
<organism evidence="7 8">
    <name type="scientific">Camelina sativa</name>
    <name type="common">False flax</name>
    <name type="synonym">Myagrum sativum</name>
    <dbReference type="NCBI Taxonomy" id="90675"/>
    <lineage>
        <taxon>Eukaryota</taxon>
        <taxon>Viridiplantae</taxon>
        <taxon>Streptophyta</taxon>
        <taxon>Embryophyta</taxon>
        <taxon>Tracheophyta</taxon>
        <taxon>Spermatophyta</taxon>
        <taxon>Magnoliopsida</taxon>
        <taxon>eudicotyledons</taxon>
        <taxon>Gunneridae</taxon>
        <taxon>Pentapetalae</taxon>
        <taxon>rosids</taxon>
        <taxon>malvids</taxon>
        <taxon>Brassicales</taxon>
        <taxon>Brassicaceae</taxon>
        <taxon>Camelineae</taxon>
        <taxon>Camelina</taxon>
    </lineage>
</organism>
<keyword evidence="2" id="KW-0540">Nuclease</keyword>
<dbReference type="PROSITE" id="PS00530">
    <property type="entry name" value="RNASE_T2_1"/>
    <property type="match status" value="1"/>
</dbReference>
<dbReference type="InterPro" id="IPR018188">
    <property type="entry name" value="RNase_T2_His_AS_1"/>
</dbReference>
<evidence type="ECO:0000313" key="7">
    <source>
        <dbReference type="Proteomes" id="UP000694864"/>
    </source>
</evidence>
<dbReference type="RefSeq" id="XP_019095262.1">
    <property type="nucleotide sequence ID" value="XM_019239717.1"/>
</dbReference>
<accession>A0ABM1R8C4</accession>
<gene>
    <name evidence="8" type="primary">LOC104772982</name>
</gene>
<dbReference type="PANTHER" id="PTHR11240:SF55">
    <property type="entry name" value="F7A19.32 PROTEIN"/>
    <property type="match status" value="1"/>
</dbReference>
<dbReference type="GeneID" id="104772982"/>
<evidence type="ECO:0000256" key="4">
    <source>
        <dbReference type="ARBA" id="ARBA00023157"/>
    </source>
</evidence>
<keyword evidence="5" id="KW-0456">Lyase</keyword>
<name>A0ABM1R8C4_CAMSA</name>
<evidence type="ECO:0000256" key="5">
    <source>
        <dbReference type="ARBA" id="ARBA00023239"/>
    </source>
</evidence>
<dbReference type="PROSITE" id="PS00531">
    <property type="entry name" value="RNASE_T2_2"/>
    <property type="match status" value="1"/>
</dbReference>
<evidence type="ECO:0000256" key="6">
    <source>
        <dbReference type="RuleBase" id="RU004328"/>
    </source>
</evidence>
<sequence length="253" mass="29056">MFQSLYLPQSQEDFDFFYFVVQWPGAYCDTNRSCCYPTSGKPAADFGIHGLWPNYNSSSWPSNCDPDSKFDRSQIEDLLSSMKKNWPTLSCPSNEGFKFWKHEWEKHGTCAESIEDLLSSMKNNWPTLSCPSNEGFKFWEHEWEKHGTCAESEMDQHEYFEIALKLKDKANLLQILANSGINPDDGFYDLKKITNAIKDGIGFAPGLQCNKDRKHNAQLYQIYICVDTSGTEFIECPVLPKGRCPSKLQFAKF</sequence>